<feature type="coiled-coil region" evidence="1">
    <location>
        <begin position="655"/>
        <end position="682"/>
    </location>
</feature>
<accession>A0A553NEM1</accession>
<dbReference type="STRING" id="6832.A0A553NEM1"/>
<feature type="compositionally biased region" description="Polar residues" evidence="2">
    <location>
        <begin position="1334"/>
        <end position="1346"/>
    </location>
</feature>
<feature type="domain" description="Treslin STD" evidence="3">
    <location>
        <begin position="506"/>
        <end position="601"/>
    </location>
</feature>
<feature type="compositionally biased region" description="Polar residues" evidence="2">
    <location>
        <begin position="1150"/>
        <end position="1163"/>
    </location>
</feature>
<feature type="region of interest" description="Disordered" evidence="2">
    <location>
        <begin position="1420"/>
        <end position="1441"/>
    </location>
</feature>
<proteinExistence type="predicted"/>
<keyword evidence="1" id="KW-0175">Coiled coil</keyword>
<dbReference type="Proteomes" id="UP000318571">
    <property type="component" value="Chromosome 10"/>
</dbReference>
<feature type="compositionally biased region" description="Low complexity" evidence="2">
    <location>
        <begin position="369"/>
        <end position="380"/>
    </location>
</feature>
<name>A0A553NEM1_TIGCA</name>
<comment type="caution">
    <text evidence="4">The sequence shown here is derived from an EMBL/GenBank/DDBJ whole genome shotgun (WGS) entry which is preliminary data.</text>
</comment>
<feature type="compositionally biased region" description="Polar residues" evidence="2">
    <location>
        <begin position="1467"/>
        <end position="1481"/>
    </location>
</feature>
<evidence type="ECO:0000313" key="5">
    <source>
        <dbReference type="Proteomes" id="UP000318571"/>
    </source>
</evidence>
<feature type="region of interest" description="Disordered" evidence="2">
    <location>
        <begin position="883"/>
        <end position="908"/>
    </location>
</feature>
<feature type="compositionally biased region" description="Basic and acidic residues" evidence="2">
    <location>
        <begin position="948"/>
        <end position="961"/>
    </location>
</feature>
<gene>
    <name evidence="4" type="ORF">TCAL_00389</name>
</gene>
<evidence type="ECO:0000313" key="4">
    <source>
        <dbReference type="EMBL" id="TRY63892.1"/>
    </source>
</evidence>
<evidence type="ECO:0000256" key="1">
    <source>
        <dbReference type="SAM" id="Coils"/>
    </source>
</evidence>
<dbReference type="Pfam" id="PF21855">
    <property type="entry name" value="Treslin_STD"/>
    <property type="match status" value="1"/>
</dbReference>
<feature type="region of interest" description="Disordered" evidence="2">
    <location>
        <begin position="1149"/>
        <end position="1197"/>
    </location>
</feature>
<feature type="compositionally biased region" description="Low complexity" evidence="2">
    <location>
        <begin position="1179"/>
        <end position="1189"/>
    </location>
</feature>
<evidence type="ECO:0000259" key="3">
    <source>
        <dbReference type="Pfam" id="PF21855"/>
    </source>
</evidence>
<organism evidence="4 5">
    <name type="scientific">Tigriopus californicus</name>
    <name type="common">Marine copepod</name>
    <dbReference type="NCBI Taxonomy" id="6832"/>
    <lineage>
        <taxon>Eukaryota</taxon>
        <taxon>Metazoa</taxon>
        <taxon>Ecdysozoa</taxon>
        <taxon>Arthropoda</taxon>
        <taxon>Crustacea</taxon>
        <taxon>Multicrustacea</taxon>
        <taxon>Hexanauplia</taxon>
        <taxon>Copepoda</taxon>
        <taxon>Harpacticoida</taxon>
        <taxon>Harpacticidae</taxon>
        <taxon>Tigriopus</taxon>
    </lineage>
</organism>
<evidence type="ECO:0000256" key="2">
    <source>
        <dbReference type="SAM" id="MobiDB-lite"/>
    </source>
</evidence>
<keyword evidence="5" id="KW-1185">Reference proteome</keyword>
<dbReference type="EMBL" id="VCGU01000458">
    <property type="protein sequence ID" value="TRY63892.1"/>
    <property type="molecule type" value="Genomic_DNA"/>
</dbReference>
<feature type="compositionally biased region" description="Basic residues" evidence="2">
    <location>
        <begin position="345"/>
        <end position="361"/>
    </location>
</feature>
<feature type="region of interest" description="Disordered" evidence="2">
    <location>
        <begin position="1459"/>
        <end position="1512"/>
    </location>
</feature>
<sequence>MPTQVIFLVDLDHLVPLLSSSVSSDLSLESSSSCSLDLTSLFERVHRLILRILCSFVSFQDAHLDRVESPQFDVKTFSSTGFFPPLRSGRWGFRDFREEHLETLMNELSSHFEQITETWFWPHSPQPAQYRRHLINEKRKCNAHQWFQALEEIALLYEWDRPDLESPVKKFNESQTGPKPAANLVYVLSKLPHDASEMGQFFGSQRDQWSSRDVFQQLFARKSAKTLTNVFKGDADVRVNIVDTGCLFESGGNPPLCLEVFQKALKTFKGQVIDFRRSLKSESIPCALNAWFLPQTEPFRKSIDAITAQENEFDTQTSLLVEALDQNFRSVTLPLPESSSANVRSGKRKWGKSPVKKNKVSHRLEKTKSSTSETRSVSSRGASLMRLGSQTFEKRQRSNNDADGDDPSEQPPASKRSSILTPVEKEADRERVKLEGLFKPYQAQSLESCLKILWECQVQALKRGDSDGMLVALAELTVSSLISCIKNNNSRVSEADEPPQSVEDVTRLNFLVGPIQVGQRKTSQTSDGRIRDHKLQALYRIELHRWSVSNRDILEEEILIHLRQISIWESPKVMFRFLTDCLTPTYLRDQPDLLCQIYDELNIERHESLPQLFSPSKRHCLSIAPVQEPGPSSVFPSMGVNSDVSINGLDEKLMKITSRKQLEKLNKRFENTRRQINLESKRSSLPRTNIAKGASREIGKLSRIQPTRAVSFPSSEKEVTSQKLRAKRNLCFESDSPPVPSTSKSVTASLSLVGKKSPRKKIISTPRKKATLSINHHKKRSRSATLSKLMTPRKRHQILAPETPSRKVKMRRKTDGVLSIKESPNVDAYKQRSAMTPRRTQASLDLRSKASFYAGKVSRNLMKASEKVAQTKFEASGIVYRSHGKSAVRGDPRTPPSADQNPKDRRSSWETFFPHLVKFSRPESQTSHDSPVKRLTPAQSAAFNTPKKNHDQTPRKSDSSRKVSFNTTPQAPTPKSVGKSNPKGILKTPHKDEARVGPSKMLFFDMGTPYKMPTDPNKTPLKTRNEIEVRKSPRQLLRMHREGLHSQSASSFHTPEKRPDRTISHTITSSENIENEKGSHNSIPPLSFQDDPEPQSIVPPNLDGVKSQVLFYSPTKPTKASFKEYESGPTPSIPQLSTRQQMEFPEDAEITTTQPTFNLSSMGNEKLRRAPRNRVVRQSSKSSLTGSSESESKPNSELEICSIDESGILSNCKRYNIDNTGDRVKDTSRERSIEIVSKENQQLQVTIPLVRLSKEELLEKYHQTIEEGDNEPLRKTGSVTVTSPVKVDLVKDITRKSSTACDRRPTRRRHKALNFDLDSTTASTTENNDKIIPTSVSSNEQSSLTFSDRYPSTCSSIGDEDIPDEIPKLVVSPSLLNDSVTKRVSAPNINPPDLPKIIGLPKPFSGNLVEGIDRAGVGKQLPLLDQKGDSDSSRRPSRRRISVNRFGIDDITLEEVFSSPSRKKPFSNATPSKNAPKQSEPITPVGKIDPSDQDVMVTPSPKRAKKRLRSMSSMPKLRCAHRVLVRWIFDGETERIQDIVRPGGQITTANSFSPTRGELCATAESPGPPKSPGKFWSVANITQSPRGEIKMKIQRTKKLQTNFVQRLSRSATMELGLSPGKLSKMIYQNSPSPKPKTSTAEPIVTPVKLLGKDEYSPHTFVTPRSLNQRSTKSSAGFSPLSSMGLFDLTKSPLVMDQASHGSEVNDVLEKRQLPRSRSSSRRVNKKLYNELM</sequence>
<feature type="region of interest" description="Disordered" evidence="2">
    <location>
        <begin position="1324"/>
        <end position="1346"/>
    </location>
</feature>
<feature type="compositionally biased region" description="Basic and acidic residues" evidence="2">
    <location>
        <begin position="1054"/>
        <end position="1063"/>
    </location>
</feature>
<dbReference type="InterPro" id="IPR053920">
    <property type="entry name" value="Treslin_STD"/>
</dbReference>
<feature type="region of interest" description="Disordered" evidence="2">
    <location>
        <begin position="735"/>
        <end position="768"/>
    </location>
</feature>
<feature type="compositionally biased region" description="Basic residues" evidence="2">
    <location>
        <begin position="756"/>
        <end position="768"/>
    </location>
</feature>
<dbReference type="OrthoDB" id="6341942at2759"/>
<feature type="region of interest" description="Disordered" evidence="2">
    <location>
        <begin position="1712"/>
        <end position="1732"/>
    </location>
</feature>
<reference evidence="4 5" key="1">
    <citation type="journal article" date="2018" name="Nat. Ecol. Evol.">
        <title>Genomic signatures of mitonuclear coevolution across populations of Tigriopus californicus.</title>
        <authorList>
            <person name="Barreto F.S."/>
            <person name="Watson E.T."/>
            <person name="Lima T.G."/>
            <person name="Willett C.S."/>
            <person name="Edmands S."/>
            <person name="Li W."/>
            <person name="Burton R.S."/>
        </authorList>
    </citation>
    <scope>NUCLEOTIDE SEQUENCE [LARGE SCALE GENOMIC DNA]</scope>
    <source>
        <strain evidence="4 5">San Diego</strain>
    </source>
</reference>
<feature type="region of interest" description="Disordered" evidence="2">
    <location>
        <begin position="336"/>
        <end position="427"/>
    </location>
</feature>
<feature type="region of interest" description="Disordered" evidence="2">
    <location>
        <begin position="920"/>
        <end position="998"/>
    </location>
</feature>
<feature type="region of interest" description="Disordered" evidence="2">
    <location>
        <begin position="1040"/>
        <end position="1102"/>
    </location>
</feature>
<protein>
    <recommendedName>
        <fullName evidence="3">Treslin STD domain-containing protein</fullName>
    </recommendedName>
</protein>